<dbReference type="PANTHER" id="PTHR30290:SF79">
    <property type="entry name" value="DIPEPTIDE-BINDING PROTEIN DPPE"/>
    <property type="match status" value="1"/>
</dbReference>
<dbReference type="GO" id="GO:0043190">
    <property type="term" value="C:ATP-binding cassette (ABC) transporter complex"/>
    <property type="evidence" value="ECO:0007669"/>
    <property type="project" value="InterPro"/>
</dbReference>
<dbReference type="RefSeq" id="WP_118990232.1">
    <property type="nucleotide sequence ID" value="NZ_CP023434.1"/>
</dbReference>
<keyword evidence="5" id="KW-0653">Protein transport</keyword>
<keyword evidence="9" id="KW-1185">Reference proteome</keyword>
<dbReference type="OrthoDB" id="9801912at2"/>
<keyword evidence="4 6" id="KW-0732">Signal</keyword>
<keyword evidence="5" id="KW-0571">Peptide transport</keyword>
<feature type="domain" description="Solute-binding protein family 5" evidence="7">
    <location>
        <begin position="69"/>
        <end position="448"/>
    </location>
</feature>
<dbReference type="FunFam" id="3.10.105.10:FF:000001">
    <property type="entry name" value="Oligopeptide ABC transporter, oligopeptide-binding protein"/>
    <property type="match status" value="1"/>
</dbReference>
<reference evidence="8 9" key="1">
    <citation type="submission" date="2017-09" db="EMBL/GenBank/DDBJ databases">
        <title>Complete genome sequence of Oxytococcus suis strain ZY16052.</title>
        <authorList>
            <person name="Li F."/>
        </authorList>
    </citation>
    <scope>NUCLEOTIDE SEQUENCE [LARGE SCALE GENOMIC DNA]</scope>
    <source>
        <strain evidence="8 9">ZY16052</strain>
    </source>
</reference>
<evidence type="ECO:0000256" key="4">
    <source>
        <dbReference type="ARBA" id="ARBA00022729"/>
    </source>
</evidence>
<dbReference type="AlphaFoldDB" id="A0A347WJR2"/>
<dbReference type="PANTHER" id="PTHR30290">
    <property type="entry name" value="PERIPLASMIC BINDING COMPONENT OF ABC TRANSPORTER"/>
    <property type="match status" value="1"/>
</dbReference>
<dbReference type="FunFam" id="3.90.76.10:FF:000001">
    <property type="entry name" value="Oligopeptide ABC transporter substrate-binding protein"/>
    <property type="match status" value="1"/>
</dbReference>
<dbReference type="GO" id="GO:0015833">
    <property type="term" value="P:peptide transport"/>
    <property type="evidence" value="ECO:0007669"/>
    <property type="project" value="UniProtKB-KW"/>
</dbReference>
<evidence type="ECO:0000256" key="2">
    <source>
        <dbReference type="ARBA" id="ARBA00005695"/>
    </source>
</evidence>
<feature type="chain" id="PRO_5039320085" evidence="6">
    <location>
        <begin position="23"/>
        <end position="531"/>
    </location>
</feature>
<dbReference type="Gene3D" id="3.10.105.10">
    <property type="entry name" value="Dipeptide-binding Protein, Domain 3"/>
    <property type="match status" value="1"/>
</dbReference>
<evidence type="ECO:0000256" key="3">
    <source>
        <dbReference type="ARBA" id="ARBA00022448"/>
    </source>
</evidence>
<comment type="similarity">
    <text evidence="2">Belongs to the bacterial solute-binding protein 5 family.</text>
</comment>
<keyword evidence="3" id="KW-0813">Transport</keyword>
<dbReference type="KEGG" id="abae:CL176_04520"/>
<evidence type="ECO:0000259" key="7">
    <source>
        <dbReference type="Pfam" id="PF00496"/>
    </source>
</evidence>
<evidence type="ECO:0000256" key="5">
    <source>
        <dbReference type="ARBA" id="ARBA00022856"/>
    </source>
</evidence>
<dbReference type="GO" id="GO:0030288">
    <property type="term" value="C:outer membrane-bounded periplasmic space"/>
    <property type="evidence" value="ECO:0007669"/>
    <property type="project" value="UniProtKB-ARBA"/>
</dbReference>
<dbReference type="EMBL" id="CP023434">
    <property type="protein sequence ID" value="AXY25319.1"/>
    <property type="molecule type" value="Genomic_DNA"/>
</dbReference>
<protein>
    <submittedName>
        <fullName evidence="8">ABC transporter substrate-binding protein</fullName>
    </submittedName>
</protein>
<accession>A0A347WJR2</accession>
<evidence type="ECO:0000256" key="6">
    <source>
        <dbReference type="SAM" id="SignalP"/>
    </source>
</evidence>
<dbReference type="Gene3D" id="3.40.190.10">
    <property type="entry name" value="Periplasmic binding protein-like II"/>
    <property type="match status" value="1"/>
</dbReference>
<evidence type="ECO:0000256" key="1">
    <source>
        <dbReference type="ARBA" id="ARBA00004196"/>
    </source>
</evidence>
<sequence length="531" mass="58981">MKRLFKLLLALLLALNVGVPLASAQAPSDLNLTLSSEPPSLDPGVTNDSTSVAILHNVFEGLTNNVDGEVEPGVAESWEISEDGLVYTFHLRDNVVWSNGDPVTAHDFEYSWKRVLNPDTAAQNSTVLHIIQGAEAYNTGEGTADEVGIKAIDDYTLEVTLEHPAPYFIELPGYYTLLPVHQATVEASDAWATEAGDGYVSNGPYILSEWNHNSDLTLSRNDAYWDNANTTIDSAFIQIIESEATQNAEYQAGNLSYLGAPFGSVSLDSVDLYRANGELQANPYSAIYWYKVNTTDEIMQNANIRKALALAINRQELIDNILKSEQIPAMSLVPPVVKGFEEKHDYFQDADFEQARQYLAQGLEELGMSDPSELTINLSINDSEAHSAVAQFIQAGWTTELGINTNIDSTEWQVYLDKVSNLDYQVARLGWIGAYNDATIFLNQYRAVDTGNNDTGWENPDFTRLMNESDQEQDDAQRIQLMKDAEAVMMEDMPVIPLYFYSNDFVTQAGYENLEPNAFGYIQLKHVTLAD</sequence>
<gene>
    <name evidence="8" type="ORF">CL176_04520</name>
</gene>
<proteinExistence type="inferred from homology"/>
<dbReference type="InterPro" id="IPR030678">
    <property type="entry name" value="Peptide/Ni-bd"/>
</dbReference>
<dbReference type="InterPro" id="IPR000914">
    <property type="entry name" value="SBP_5_dom"/>
</dbReference>
<feature type="signal peptide" evidence="6">
    <location>
        <begin position="1"/>
        <end position="22"/>
    </location>
</feature>
<dbReference type="Pfam" id="PF00496">
    <property type="entry name" value="SBP_bac_5"/>
    <property type="match status" value="1"/>
</dbReference>
<evidence type="ECO:0000313" key="9">
    <source>
        <dbReference type="Proteomes" id="UP000263232"/>
    </source>
</evidence>
<dbReference type="Proteomes" id="UP000263232">
    <property type="component" value="Chromosome"/>
</dbReference>
<dbReference type="CDD" id="cd08504">
    <property type="entry name" value="PBP2_OppA"/>
    <property type="match status" value="1"/>
</dbReference>
<dbReference type="SUPFAM" id="SSF53850">
    <property type="entry name" value="Periplasmic binding protein-like II"/>
    <property type="match status" value="1"/>
</dbReference>
<dbReference type="Gene3D" id="3.90.76.10">
    <property type="entry name" value="Dipeptide-binding Protein, Domain 1"/>
    <property type="match status" value="1"/>
</dbReference>
<dbReference type="InterPro" id="IPR039424">
    <property type="entry name" value="SBP_5"/>
</dbReference>
<evidence type="ECO:0000313" key="8">
    <source>
        <dbReference type="EMBL" id="AXY25319.1"/>
    </source>
</evidence>
<organism evidence="8 9">
    <name type="scientific">Suicoccus acidiformans</name>
    <dbReference type="NCBI Taxonomy" id="2036206"/>
    <lineage>
        <taxon>Bacteria</taxon>
        <taxon>Bacillati</taxon>
        <taxon>Bacillota</taxon>
        <taxon>Bacilli</taxon>
        <taxon>Lactobacillales</taxon>
        <taxon>Aerococcaceae</taxon>
        <taxon>Suicoccus</taxon>
    </lineage>
</organism>
<dbReference type="GO" id="GO:1904680">
    <property type="term" value="F:peptide transmembrane transporter activity"/>
    <property type="evidence" value="ECO:0007669"/>
    <property type="project" value="TreeGrafter"/>
</dbReference>
<name>A0A347WJR2_9LACT</name>
<comment type="subcellular location">
    <subcellularLocation>
        <location evidence="1">Cell envelope</location>
    </subcellularLocation>
</comment>
<dbReference type="PIRSF" id="PIRSF002741">
    <property type="entry name" value="MppA"/>
    <property type="match status" value="1"/>
</dbReference>